<dbReference type="EMBL" id="JAIFTL010000031">
    <property type="protein sequence ID" value="KAG9325869.1"/>
    <property type="molecule type" value="Genomic_DNA"/>
</dbReference>
<evidence type="ECO:0000256" key="10">
    <source>
        <dbReference type="SAM" id="SignalP"/>
    </source>
</evidence>
<dbReference type="Pfam" id="PF00400">
    <property type="entry name" value="WD40"/>
    <property type="match status" value="5"/>
</dbReference>
<evidence type="ECO:0000256" key="7">
    <source>
        <dbReference type="PROSITE-ProRule" id="PRU00221"/>
    </source>
</evidence>
<evidence type="ECO:0000313" key="12">
    <source>
        <dbReference type="Proteomes" id="UP000717515"/>
    </source>
</evidence>
<dbReference type="Proteomes" id="UP000717515">
    <property type="component" value="Unassembled WGS sequence"/>
</dbReference>
<accession>A0A9P8D0J1</accession>
<evidence type="ECO:0000256" key="1">
    <source>
        <dbReference type="ARBA" id="ARBA00022574"/>
    </source>
</evidence>
<evidence type="ECO:0000256" key="2">
    <source>
        <dbReference type="ARBA" id="ARBA00022664"/>
    </source>
</evidence>
<organism evidence="11 12">
    <name type="scientific">Mortierella alpina</name>
    <name type="common">Oleaginous fungus</name>
    <name type="synonym">Mortierella renispora</name>
    <dbReference type="NCBI Taxonomy" id="64518"/>
    <lineage>
        <taxon>Eukaryota</taxon>
        <taxon>Fungi</taxon>
        <taxon>Fungi incertae sedis</taxon>
        <taxon>Mucoromycota</taxon>
        <taxon>Mortierellomycotina</taxon>
        <taxon>Mortierellomycetes</taxon>
        <taxon>Mortierellales</taxon>
        <taxon>Mortierellaceae</taxon>
        <taxon>Mortierella</taxon>
    </lineage>
</organism>
<feature type="repeat" description="WD" evidence="7">
    <location>
        <begin position="572"/>
        <end position="613"/>
    </location>
</feature>
<evidence type="ECO:0000256" key="8">
    <source>
        <dbReference type="SAM" id="MobiDB-lite"/>
    </source>
</evidence>
<feature type="repeat" description="WD" evidence="7">
    <location>
        <begin position="448"/>
        <end position="489"/>
    </location>
</feature>
<keyword evidence="10" id="KW-0732">Signal</keyword>
<feature type="chain" id="PRO_5040167405" description="Serine-threonine kinase receptor-associated protein" evidence="10">
    <location>
        <begin position="35"/>
        <end position="622"/>
    </location>
</feature>
<dbReference type="PROSITE" id="PS50294">
    <property type="entry name" value="WD_REPEATS_REGION"/>
    <property type="match status" value="3"/>
</dbReference>
<dbReference type="PROSITE" id="PS50082">
    <property type="entry name" value="WD_REPEATS_2"/>
    <property type="match status" value="3"/>
</dbReference>
<feature type="region of interest" description="Disordered" evidence="8">
    <location>
        <begin position="73"/>
        <end position="101"/>
    </location>
</feature>
<feature type="compositionally biased region" description="Low complexity" evidence="8">
    <location>
        <begin position="82"/>
        <end position="101"/>
    </location>
</feature>
<keyword evidence="4" id="KW-0508">mRNA splicing</keyword>
<sequence>MAFILPASGRSSQLLLVLLSLLICILTLVPSSDALSAYQSETNAQRRALDTEYPRWPLPKHHGLVELDRRQILLPGDPTPSPSSAAHTTAPTSAPSPTATTAAITATTASSAAVVTHTSTAGGTSRSSVGPLTTTGTATATASPSEEPKKDDNGTAVLVPIGAALGGGVFVIGLAIMAFRCTLNRRERQRRNKEMAATLAENFDRSGDPVASPRKGYLELGEGPPTPNPGHIGANLSRQGSQDAYYAGKDGSVVGGGGGDYYNNNHYVQERYGGAHAGNYGMYEETELSVIGGNSGRPTTPYMDPYPPSSAPSGHYGGYNGVVDLQFSRVMSDGSYYMISACKDGNPMLRDGQTGDWIGTFIGHKGAVWSARMSTDVTKAVTASADFTAKVWDTYTGDILHSFPHQHIVRGCDFSGDGSRIVTGGMEKKLRIFDLNRPDLAGQPLLTAEGHTSVIRNVVWDGARNMILSSGDDMEIRVWDPRTFNQVHSCKMDGPIASMELSADGQYITSTTGKSVYFWDAQTYTLRKHIKTEYDVSAVSLHPNHTRFVAGGSSDLWVRIYDFESGRELEVYKGHHGPVHTVSYSPDGELYATGSEDGTIRLWQTTPGKRYGLWQGDGNDEA</sequence>
<dbReference type="AlphaFoldDB" id="A0A9P8D0J1"/>
<dbReference type="PANTHER" id="PTHR19877">
    <property type="entry name" value="EUKARYOTIC TRANSLATION INITIATION FACTOR 3 SUBUNIT I"/>
    <property type="match status" value="1"/>
</dbReference>
<dbReference type="SUPFAM" id="SSF50978">
    <property type="entry name" value="WD40 repeat-like"/>
    <property type="match status" value="1"/>
</dbReference>
<comment type="similarity">
    <text evidence="5">Belongs to the WD repeat STRAP family.</text>
</comment>
<proteinExistence type="inferred from homology"/>
<keyword evidence="9" id="KW-0472">Membrane</keyword>
<dbReference type="InterPro" id="IPR001680">
    <property type="entry name" value="WD40_rpt"/>
</dbReference>
<name>A0A9P8D0J1_MORAP</name>
<dbReference type="PANTHER" id="PTHR19877:SF13">
    <property type="entry name" value="SERINE-THREONINE KINASE RECEPTOR-ASSOCIATED PROTEIN"/>
    <property type="match status" value="1"/>
</dbReference>
<evidence type="ECO:0000313" key="11">
    <source>
        <dbReference type="EMBL" id="KAG9325869.1"/>
    </source>
</evidence>
<feature type="signal peptide" evidence="10">
    <location>
        <begin position="1"/>
        <end position="34"/>
    </location>
</feature>
<dbReference type="CDD" id="cd00200">
    <property type="entry name" value="WD40"/>
    <property type="match status" value="1"/>
</dbReference>
<evidence type="ECO:0000256" key="4">
    <source>
        <dbReference type="ARBA" id="ARBA00023187"/>
    </source>
</evidence>
<feature type="compositionally biased region" description="Low complexity" evidence="8">
    <location>
        <begin position="133"/>
        <end position="142"/>
    </location>
</feature>
<dbReference type="Gene3D" id="2.130.10.10">
    <property type="entry name" value="YVTN repeat-like/Quinoprotein amine dehydrogenase"/>
    <property type="match status" value="2"/>
</dbReference>
<keyword evidence="2" id="KW-0507">mRNA processing</keyword>
<dbReference type="InterPro" id="IPR015943">
    <property type="entry name" value="WD40/YVTN_repeat-like_dom_sf"/>
</dbReference>
<feature type="region of interest" description="Disordered" evidence="8">
    <location>
        <begin position="117"/>
        <end position="153"/>
    </location>
</feature>
<feature type="transmembrane region" description="Helical" evidence="9">
    <location>
        <begin position="157"/>
        <end position="183"/>
    </location>
</feature>
<dbReference type="GO" id="GO:0000387">
    <property type="term" value="P:spliceosomal snRNP assembly"/>
    <property type="evidence" value="ECO:0007669"/>
    <property type="project" value="TreeGrafter"/>
</dbReference>
<gene>
    <name evidence="11" type="ORF">KVV02_006863</name>
</gene>
<protein>
    <recommendedName>
        <fullName evidence="6">Serine-threonine kinase receptor-associated protein</fullName>
    </recommendedName>
</protein>
<keyword evidence="9" id="KW-1133">Transmembrane helix</keyword>
<comment type="caution">
    <text evidence="11">The sequence shown here is derived from an EMBL/GenBank/DDBJ whole genome shotgun (WGS) entry which is preliminary data.</text>
</comment>
<evidence type="ECO:0000256" key="6">
    <source>
        <dbReference type="ARBA" id="ARBA00040390"/>
    </source>
</evidence>
<evidence type="ECO:0000256" key="5">
    <source>
        <dbReference type="ARBA" id="ARBA00038394"/>
    </source>
</evidence>
<dbReference type="InterPro" id="IPR036322">
    <property type="entry name" value="WD40_repeat_dom_sf"/>
</dbReference>
<feature type="repeat" description="WD" evidence="7">
    <location>
        <begin position="361"/>
        <end position="402"/>
    </location>
</feature>
<keyword evidence="9" id="KW-0812">Transmembrane</keyword>
<evidence type="ECO:0000256" key="3">
    <source>
        <dbReference type="ARBA" id="ARBA00022737"/>
    </source>
</evidence>
<keyword evidence="3" id="KW-0677">Repeat</keyword>
<keyword evidence="1 7" id="KW-0853">WD repeat</keyword>
<dbReference type="SMART" id="SM00320">
    <property type="entry name" value="WD40"/>
    <property type="match status" value="6"/>
</dbReference>
<evidence type="ECO:0000256" key="9">
    <source>
        <dbReference type="SAM" id="Phobius"/>
    </source>
</evidence>
<dbReference type="GO" id="GO:0003723">
    <property type="term" value="F:RNA binding"/>
    <property type="evidence" value="ECO:0007669"/>
    <property type="project" value="TreeGrafter"/>
</dbReference>
<reference evidence="11" key="1">
    <citation type="submission" date="2021-07" db="EMBL/GenBank/DDBJ databases">
        <title>Draft genome of Mortierella alpina, strain LL118, isolated from an aspen leaf litter sample.</title>
        <authorList>
            <person name="Yang S."/>
            <person name="Vinatzer B.A."/>
        </authorList>
    </citation>
    <scope>NUCLEOTIDE SEQUENCE</scope>
    <source>
        <strain evidence="11">LL118</strain>
    </source>
</reference>
<dbReference type="GO" id="GO:0032797">
    <property type="term" value="C:SMN complex"/>
    <property type="evidence" value="ECO:0007669"/>
    <property type="project" value="TreeGrafter"/>
</dbReference>